<comment type="caution">
    <text evidence="2">The sequence shown here is derived from an EMBL/GenBank/DDBJ whole genome shotgun (WGS) entry which is preliminary data.</text>
</comment>
<evidence type="ECO:0000313" key="3">
    <source>
        <dbReference type="Proteomes" id="UP001523263"/>
    </source>
</evidence>
<dbReference type="EMBL" id="JAMQBH010000010">
    <property type="protein sequence ID" value="MCM2515586.1"/>
    <property type="molecule type" value="Genomic_DNA"/>
</dbReference>
<feature type="region of interest" description="Disordered" evidence="1">
    <location>
        <begin position="1"/>
        <end position="28"/>
    </location>
</feature>
<protein>
    <submittedName>
        <fullName evidence="2">Uncharacterized protein</fullName>
    </submittedName>
</protein>
<keyword evidence="3" id="KW-1185">Reference proteome</keyword>
<gene>
    <name evidence="2" type="ORF">NC658_20335</name>
</gene>
<proteinExistence type="predicted"/>
<name>A0ABT0VWQ2_STRGI</name>
<dbReference type="Proteomes" id="UP001523263">
    <property type="component" value="Unassembled WGS sequence"/>
</dbReference>
<accession>A0ABT0VWQ2</accession>
<evidence type="ECO:0000313" key="2">
    <source>
        <dbReference type="EMBL" id="MCM2515586.1"/>
    </source>
</evidence>
<reference evidence="2 3" key="1">
    <citation type="submission" date="2022-06" db="EMBL/GenBank/DDBJ databases">
        <title>Whole genome sequence of Streptomyces griseoincarnatus RB7AG.</title>
        <authorList>
            <person name="Ray L."/>
            <person name="Behera S."/>
            <person name="Panda A.N."/>
        </authorList>
    </citation>
    <scope>NUCLEOTIDE SEQUENCE [LARGE SCALE GENOMIC DNA]</scope>
    <source>
        <strain evidence="2 3">RB7AG</strain>
    </source>
</reference>
<organism evidence="2 3">
    <name type="scientific">Streptomyces griseoincarnatus</name>
    <dbReference type="NCBI Taxonomy" id="29305"/>
    <lineage>
        <taxon>Bacteria</taxon>
        <taxon>Bacillati</taxon>
        <taxon>Actinomycetota</taxon>
        <taxon>Actinomycetes</taxon>
        <taxon>Kitasatosporales</taxon>
        <taxon>Streptomycetaceae</taxon>
        <taxon>Streptomyces</taxon>
        <taxon>Streptomyces griseoincarnatus group</taxon>
    </lineage>
</organism>
<dbReference type="RefSeq" id="WP_251099099.1">
    <property type="nucleotide sequence ID" value="NZ_JAMQBH010000010.1"/>
</dbReference>
<evidence type="ECO:0000256" key="1">
    <source>
        <dbReference type="SAM" id="MobiDB-lite"/>
    </source>
</evidence>
<sequence length="72" mass="7383">MRAERARSGVAARATVSSSVPNGRSGASEVHLIDAATGHETTRVRLSAPLHHGGHMALCGRNDAADGDPVGR</sequence>